<gene>
    <name evidence="2" type="ORF">F4148_04745</name>
</gene>
<reference evidence="2" key="1">
    <citation type="submission" date="2019-09" db="EMBL/GenBank/DDBJ databases">
        <title>Characterisation of the sponge microbiome using genome-centric metagenomics.</title>
        <authorList>
            <person name="Engelberts J.P."/>
            <person name="Robbins S.J."/>
            <person name="De Goeij J.M."/>
            <person name="Aranda M."/>
            <person name="Bell S.C."/>
            <person name="Webster N.S."/>
        </authorList>
    </citation>
    <scope>NUCLEOTIDE SEQUENCE</scope>
    <source>
        <strain evidence="2">SB0675_bin_29</strain>
    </source>
</reference>
<feature type="transmembrane region" description="Helical" evidence="1">
    <location>
        <begin position="12"/>
        <end position="30"/>
    </location>
</feature>
<sequence length="134" mass="13936">MAGLAAIARVEVVGLSLVLISVFTLLSLLTDSRGSVTGLWIDLLRFTTGDGVAGVPLLTGFLGLWLVLRAIEGPKRRASSSRDGGGSSSELPIMPWRVPTGLFLIFVAYIAAITLFLPPMTRAARVLDGGAGGA</sequence>
<protein>
    <submittedName>
        <fullName evidence="2">Uncharacterized protein</fullName>
    </submittedName>
</protein>
<name>A0A6B1G1F3_9CHLR</name>
<keyword evidence="1" id="KW-1133">Transmembrane helix</keyword>
<feature type="non-terminal residue" evidence="2">
    <location>
        <position position="134"/>
    </location>
</feature>
<keyword evidence="1" id="KW-0812">Transmembrane</keyword>
<feature type="transmembrane region" description="Helical" evidence="1">
    <location>
        <begin position="51"/>
        <end position="71"/>
    </location>
</feature>
<accession>A0A6B1G1F3</accession>
<dbReference type="EMBL" id="VYDA01000179">
    <property type="protein sequence ID" value="MYH61075.1"/>
    <property type="molecule type" value="Genomic_DNA"/>
</dbReference>
<comment type="caution">
    <text evidence="2">The sequence shown here is derived from an EMBL/GenBank/DDBJ whole genome shotgun (WGS) entry which is preliminary data.</text>
</comment>
<evidence type="ECO:0000256" key="1">
    <source>
        <dbReference type="SAM" id="Phobius"/>
    </source>
</evidence>
<feature type="transmembrane region" description="Helical" evidence="1">
    <location>
        <begin position="96"/>
        <end position="117"/>
    </location>
</feature>
<keyword evidence="1" id="KW-0472">Membrane</keyword>
<proteinExistence type="predicted"/>
<organism evidence="2">
    <name type="scientific">Caldilineaceae bacterium SB0675_bin_29</name>
    <dbReference type="NCBI Taxonomy" id="2605266"/>
    <lineage>
        <taxon>Bacteria</taxon>
        <taxon>Bacillati</taxon>
        <taxon>Chloroflexota</taxon>
        <taxon>Caldilineae</taxon>
        <taxon>Caldilineales</taxon>
        <taxon>Caldilineaceae</taxon>
    </lineage>
</organism>
<dbReference type="AlphaFoldDB" id="A0A6B1G1F3"/>
<evidence type="ECO:0000313" key="2">
    <source>
        <dbReference type="EMBL" id="MYH61075.1"/>
    </source>
</evidence>